<name>A0ABW4JM32_9BACL</name>
<evidence type="ECO:0000313" key="3">
    <source>
        <dbReference type="Proteomes" id="UP001597079"/>
    </source>
</evidence>
<keyword evidence="1" id="KW-1133">Transmembrane helix</keyword>
<keyword evidence="1" id="KW-0472">Membrane</keyword>
<evidence type="ECO:0000313" key="2">
    <source>
        <dbReference type="EMBL" id="MFD1676929.1"/>
    </source>
</evidence>
<proteinExistence type="predicted"/>
<keyword evidence="1" id="KW-0812">Transmembrane</keyword>
<accession>A0ABW4JM32</accession>
<sequence>MARRFRVRGTTGHAVRVSIPRWLLPAAFVCAVLLFSLYMLDHRLRPSVMTASTAIARRVGAEALNDALTADISAYEDDDKLLTTTTVNGGKMTLTRVNMTALTQLQAIATKHAQASLQTLTNQTIRLPIVQMFSGSLISRSTFTLPVRITVIGSVHSKIDSDVESKGVNQVVHIVYLDLTAQVMVVSPFVTQPITIETKAPVAYVVMAGQVPNAYYGAGVSGQKAPEISSFGQK</sequence>
<gene>
    <name evidence="2" type="primary">yunB</name>
    <name evidence="2" type="ORF">ACFSB2_19835</name>
</gene>
<protein>
    <submittedName>
        <fullName evidence="2">Sporulation protein YunB</fullName>
    </submittedName>
</protein>
<reference evidence="3" key="1">
    <citation type="journal article" date="2019" name="Int. J. Syst. Evol. Microbiol.">
        <title>The Global Catalogue of Microorganisms (GCM) 10K type strain sequencing project: providing services to taxonomists for standard genome sequencing and annotation.</title>
        <authorList>
            <consortium name="The Broad Institute Genomics Platform"/>
            <consortium name="The Broad Institute Genome Sequencing Center for Infectious Disease"/>
            <person name="Wu L."/>
            <person name="Ma J."/>
        </authorList>
    </citation>
    <scope>NUCLEOTIDE SEQUENCE [LARGE SCALE GENOMIC DNA]</scope>
    <source>
        <strain evidence="3">CGMCC 1.12286</strain>
    </source>
</reference>
<feature type="transmembrane region" description="Helical" evidence="1">
    <location>
        <begin position="21"/>
        <end position="40"/>
    </location>
</feature>
<organism evidence="2 3">
    <name type="scientific">Alicyclobacillus fodiniaquatilis</name>
    <dbReference type="NCBI Taxonomy" id="1661150"/>
    <lineage>
        <taxon>Bacteria</taxon>
        <taxon>Bacillati</taxon>
        <taxon>Bacillota</taxon>
        <taxon>Bacilli</taxon>
        <taxon>Bacillales</taxon>
        <taxon>Alicyclobacillaceae</taxon>
        <taxon>Alicyclobacillus</taxon>
    </lineage>
</organism>
<keyword evidence="3" id="KW-1185">Reference proteome</keyword>
<dbReference type="RefSeq" id="WP_377944842.1">
    <property type="nucleotide sequence ID" value="NZ_JBHUCX010000083.1"/>
</dbReference>
<comment type="caution">
    <text evidence="2">The sequence shown here is derived from an EMBL/GenBank/DDBJ whole genome shotgun (WGS) entry which is preliminary data.</text>
</comment>
<dbReference type="NCBIfam" id="TIGR02832">
    <property type="entry name" value="spo_yunB"/>
    <property type="match status" value="1"/>
</dbReference>
<dbReference type="Proteomes" id="UP001597079">
    <property type="component" value="Unassembled WGS sequence"/>
</dbReference>
<dbReference type="EMBL" id="JBHUCX010000083">
    <property type="protein sequence ID" value="MFD1676929.1"/>
    <property type="molecule type" value="Genomic_DNA"/>
</dbReference>
<dbReference type="InterPro" id="IPR014197">
    <property type="entry name" value="Sporulation_prot_YunB"/>
</dbReference>
<evidence type="ECO:0000256" key="1">
    <source>
        <dbReference type="SAM" id="Phobius"/>
    </source>
</evidence>
<dbReference type="Pfam" id="PF09560">
    <property type="entry name" value="Spore_YunB"/>
    <property type="match status" value="1"/>
</dbReference>